<dbReference type="InterPro" id="IPR029058">
    <property type="entry name" value="AB_hydrolase_fold"/>
</dbReference>
<proteinExistence type="inferred from homology"/>
<dbReference type="InterPro" id="IPR039448">
    <property type="entry name" value="Beta_helix"/>
</dbReference>
<evidence type="ECO:0000256" key="4">
    <source>
        <dbReference type="ARBA" id="ARBA00023157"/>
    </source>
</evidence>
<dbReference type="SUPFAM" id="SSF53474">
    <property type="entry name" value="alpha/beta-Hydrolases"/>
    <property type="match status" value="1"/>
</dbReference>
<dbReference type="InterPro" id="IPR000675">
    <property type="entry name" value="Cutinase/axe"/>
</dbReference>
<dbReference type="InterPro" id="IPR011050">
    <property type="entry name" value="Pectin_lyase_fold/virulence"/>
</dbReference>
<dbReference type="Pfam" id="PF13229">
    <property type="entry name" value="Beta_helix"/>
    <property type="match status" value="2"/>
</dbReference>
<dbReference type="Pfam" id="PF01083">
    <property type="entry name" value="Cutinase"/>
    <property type="match status" value="1"/>
</dbReference>
<evidence type="ECO:0000259" key="6">
    <source>
        <dbReference type="Pfam" id="PF13229"/>
    </source>
</evidence>
<dbReference type="Gene3D" id="2.60.40.2700">
    <property type="match status" value="3"/>
</dbReference>
<keyword evidence="2" id="KW-0719">Serine esterase</keyword>
<dbReference type="InterPro" id="IPR012334">
    <property type="entry name" value="Pectin_lyas_fold"/>
</dbReference>
<dbReference type="Proteomes" id="UP001213972">
    <property type="component" value="Chromosome"/>
</dbReference>
<evidence type="ECO:0000313" key="7">
    <source>
        <dbReference type="EMBL" id="WEK13890.1"/>
    </source>
</evidence>
<dbReference type="EMBL" id="CP119321">
    <property type="protein sequence ID" value="WEK13890.1"/>
    <property type="molecule type" value="Genomic_DNA"/>
</dbReference>
<sequence>MRRVRRTLIEPRLGMPEGPHAAATSTSNRLPLAVWITTALLLLALLLGASPADAASSFTKAPTPTISGTTTVGQTLTVVPGTWSPTPKLSYRWYRSGSAISGATSKTYKLTTADAGKKITVKVTAKRSGYTTTTRTSSSKTISATFKTAPTPTISGTTTVGQTLTAVPGTWTPTPTKLSYRWYRSGSAISGATAKTYKLTASDAGKKITVAVTATRSGYATTRKTSAAKTVSAVFTTTPTPTISGTPSVGQTLTAVPGTWSPTPTTLAYRWYRNGSALSGATAKTYTLTASDAGQELKVKVTASRSGYATASKISAAKTIEAVTDVIEVTGPITDAQTWDAGAGSVYVVRETVNISATGSLTIAAGTVVKFAAGAGLSGEGALTVAGTAAAPVVLTALGDTSVRGDILDEDHPWPVSAGWWSGIEVGTADIRHASVRYGDVAVTSVGTGARVVDSRFIDAGMTLHGGSGNVAAERNTVTDSPRAAITVTGAPGTIVVRGNTVARSGEVGIDVTDGTAWNVEGATSVTVENNAVTGSDEEAIVLTSNRLVGAQLTGNTGSGNKGNWLTVAGQLSANWTWTPAPNGLALAIKSVNGDFGGLTVPEGTTLTLGAGTVLKVKNGDWCRGCSDANNVLFSVDGSLVTQGTAAQPVVLTTDTDDTRGGDSNGDGAATAPTPGMWRYGVAVATADIRHTVFRYGSLAAGGNGTGARVTDSRFEYAGLAVHGGSGNVLVERNTVLDSPGDGITVAGASGTIAVRGNTATRSEGAGITVTDGRGWSFEGATSVTVENNTATGSGGEAVVVASDRLVGAQLTGNTGSGNKGNWLTVAGRVSADWDWTPSTATNGLGLTIKNVNETYRGLTVAEGSTLTLRAGTVLKLANGTWCGGCTDANNVEFAVEGSLVTRGTTSKPVVLTTATDDAHGGDSNGDGTATTGADSGWRYGLSAVTADLQHTVIRFGNLTIASGGSLASDDLTLDNEQEVCLSVGDDVTGSFRGKVLGCDVGVRAVDAFDARHTDWGAQSAPGIDGNPIVEGPVDVFPWVGAPTPAPITTPITPQPVLIDDECKDYLLLGMRGSGQSASDLLGPEVRAMWSKLRVGSVGDPLPEDATFGAIGVAYEANAVPIFGTSGRNVWQHLGDIAQYTPGAWDGAVKLIVQIQEAVDECGESGQTLIIAGYSQGAWAAHAALSYLGAIDSPLLDHIGAVGLIADPLRSKIFDFPNSAIAEAGDGVAHTWVGAAGLTWMEWVRASAANLDKFPTVPQVQMNDFSYPSGLISDTRELCGQGDAVCDTSWILTFPRVLDVGGYFQDGMGIHSSYTDDGGSVYSPAESLGFDVREALGP</sequence>
<accession>A0AAJ5W3Y3</accession>
<keyword evidence="4" id="KW-1015">Disulfide bond</keyword>
<evidence type="ECO:0000256" key="5">
    <source>
        <dbReference type="SAM" id="MobiDB-lite"/>
    </source>
</evidence>
<dbReference type="SMART" id="SM00710">
    <property type="entry name" value="PbH1"/>
    <property type="match status" value="6"/>
</dbReference>
<dbReference type="PANTHER" id="PTHR33630:SF9">
    <property type="entry name" value="CUTINASE 4"/>
    <property type="match status" value="1"/>
</dbReference>
<reference evidence="7" key="1">
    <citation type="submission" date="2023-03" db="EMBL/GenBank/DDBJ databases">
        <title>Andean soil-derived lignocellulolytic bacterial consortium as a source of novel taxa and putative plastic-active enzymes.</title>
        <authorList>
            <person name="Diaz-Garcia L."/>
            <person name="Chuvochina M."/>
            <person name="Feuerriegel G."/>
            <person name="Bunk B."/>
            <person name="Sproer C."/>
            <person name="Streit W.R."/>
            <person name="Rodriguez L.M."/>
            <person name="Overmann J."/>
            <person name="Jimenez D.J."/>
        </authorList>
    </citation>
    <scope>NUCLEOTIDE SEQUENCE</scope>
    <source>
        <strain evidence="7">MAG 4610</strain>
    </source>
</reference>
<evidence type="ECO:0000256" key="3">
    <source>
        <dbReference type="ARBA" id="ARBA00022801"/>
    </source>
</evidence>
<protein>
    <submittedName>
        <fullName evidence="7">Right-handed parallel beta-helix repeat-containing protein</fullName>
    </submittedName>
</protein>
<dbReference type="Gene3D" id="2.160.20.10">
    <property type="entry name" value="Single-stranded right-handed beta-helix, Pectin lyase-like"/>
    <property type="match status" value="2"/>
</dbReference>
<evidence type="ECO:0000313" key="8">
    <source>
        <dbReference type="Proteomes" id="UP001213972"/>
    </source>
</evidence>
<dbReference type="SMART" id="SM01110">
    <property type="entry name" value="Cutinase"/>
    <property type="match status" value="1"/>
</dbReference>
<name>A0AAJ5W3Y3_9MICO</name>
<dbReference type="PANTHER" id="PTHR33630">
    <property type="entry name" value="CUTINASE RV1984C-RELATED-RELATED"/>
    <property type="match status" value="1"/>
</dbReference>
<keyword evidence="3" id="KW-0378">Hydrolase</keyword>
<gene>
    <name evidence="7" type="ORF">P0Y48_01370</name>
</gene>
<feature type="domain" description="Right handed beta helix" evidence="6">
    <location>
        <begin position="708"/>
        <end position="819"/>
    </location>
</feature>
<evidence type="ECO:0000256" key="2">
    <source>
        <dbReference type="ARBA" id="ARBA00022487"/>
    </source>
</evidence>
<dbReference type="SUPFAM" id="SSF51126">
    <property type="entry name" value="Pectin lyase-like"/>
    <property type="match status" value="2"/>
</dbReference>
<comment type="similarity">
    <text evidence="1">Belongs to the cutinase family.</text>
</comment>
<dbReference type="Gene3D" id="3.40.50.1820">
    <property type="entry name" value="alpha/beta hydrolase"/>
    <property type="match status" value="1"/>
</dbReference>
<organism evidence="7 8">
    <name type="scientific">Candidatus Microbacterium phytovorans</name>
    <dbReference type="NCBI Taxonomy" id="3121374"/>
    <lineage>
        <taxon>Bacteria</taxon>
        <taxon>Bacillati</taxon>
        <taxon>Actinomycetota</taxon>
        <taxon>Actinomycetes</taxon>
        <taxon>Micrococcales</taxon>
        <taxon>Microbacteriaceae</taxon>
        <taxon>Microbacterium</taxon>
    </lineage>
</organism>
<feature type="domain" description="Right handed beta helix" evidence="6">
    <location>
        <begin position="448"/>
        <end position="571"/>
    </location>
</feature>
<dbReference type="GO" id="GO:0052689">
    <property type="term" value="F:carboxylic ester hydrolase activity"/>
    <property type="evidence" value="ECO:0007669"/>
    <property type="project" value="UniProtKB-KW"/>
</dbReference>
<dbReference type="InterPro" id="IPR006626">
    <property type="entry name" value="PbH1"/>
</dbReference>
<evidence type="ECO:0000256" key="1">
    <source>
        <dbReference type="ARBA" id="ARBA00007534"/>
    </source>
</evidence>
<feature type="region of interest" description="Disordered" evidence="5">
    <location>
        <begin position="1"/>
        <end position="24"/>
    </location>
</feature>